<dbReference type="InterPro" id="IPR036388">
    <property type="entry name" value="WH-like_DNA-bd_sf"/>
</dbReference>
<evidence type="ECO:0000259" key="2">
    <source>
        <dbReference type="Pfam" id="PF13280"/>
    </source>
</evidence>
<dbReference type="PANTHER" id="PTHR34580">
    <property type="match status" value="1"/>
</dbReference>
<feature type="domain" description="Helix-turn-helix type 11" evidence="1">
    <location>
        <begin position="6"/>
        <end position="59"/>
    </location>
</feature>
<dbReference type="Pfam" id="PF13280">
    <property type="entry name" value="WYL"/>
    <property type="match status" value="1"/>
</dbReference>
<keyword evidence="4" id="KW-1185">Reference proteome</keyword>
<dbReference type="InterPro" id="IPR036390">
    <property type="entry name" value="WH_DNA-bd_sf"/>
</dbReference>
<dbReference type="SUPFAM" id="SSF46785">
    <property type="entry name" value="Winged helix' DNA-binding domain"/>
    <property type="match status" value="1"/>
</dbReference>
<gene>
    <name evidence="3" type="ORF">GTW23_08375</name>
</gene>
<sequence length="237" mass="26215">MSRAARLLELLQAFRRYKRPVSGAALAGELGVSLRTIYRDIETLKAQGAAIDGEAGVGFVLKPGFMLPPLMFSEDEIEALVLGSRWVAERTDQPLGQAARNALVKIAAVLPPDLKAGLDESTLMVGPGASLAAGESELPVIRDAIRRQRKLTISYADVNGNCTDRVIWPVALAFFDQARVIVAWCELRNDFRHFRADRILGLNVEAIGYPQRRAVLMKQWQEKVGLHLRKRRDGSDV</sequence>
<comment type="caution">
    <text evidence="3">The sequence shown here is derived from an EMBL/GenBank/DDBJ whole genome shotgun (WGS) entry which is preliminary data.</text>
</comment>
<name>A0ABT1CRL4_9HYPH</name>
<dbReference type="PROSITE" id="PS52050">
    <property type="entry name" value="WYL"/>
    <property type="match status" value="1"/>
</dbReference>
<feature type="domain" description="WYL" evidence="2">
    <location>
        <begin position="138"/>
        <end position="202"/>
    </location>
</feature>
<dbReference type="Pfam" id="PF08279">
    <property type="entry name" value="HTH_11"/>
    <property type="match status" value="1"/>
</dbReference>
<evidence type="ECO:0000259" key="1">
    <source>
        <dbReference type="Pfam" id="PF08279"/>
    </source>
</evidence>
<dbReference type="InterPro" id="IPR051534">
    <property type="entry name" value="CBASS_pafABC_assoc_protein"/>
</dbReference>
<protein>
    <submittedName>
        <fullName evidence="3">HTH domain-containing protein</fullName>
    </submittedName>
</protein>
<dbReference type="Proteomes" id="UP001320715">
    <property type="component" value="Unassembled WGS sequence"/>
</dbReference>
<dbReference type="PANTHER" id="PTHR34580:SF3">
    <property type="entry name" value="PROTEIN PAFB"/>
    <property type="match status" value="1"/>
</dbReference>
<proteinExistence type="predicted"/>
<dbReference type="InterPro" id="IPR013196">
    <property type="entry name" value="HTH_11"/>
</dbReference>
<dbReference type="RefSeq" id="WP_252915372.1">
    <property type="nucleotide sequence ID" value="NZ_JAAAML010000001.1"/>
</dbReference>
<organism evidence="3 4">
    <name type="scientific">Hoeflea alexandrii</name>
    <dbReference type="NCBI Taxonomy" id="288436"/>
    <lineage>
        <taxon>Bacteria</taxon>
        <taxon>Pseudomonadati</taxon>
        <taxon>Pseudomonadota</taxon>
        <taxon>Alphaproteobacteria</taxon>
        <taxon>Hyphomicrobiales</taxon>
        <taxon>Rhizobiaceae</taxon>
        <taxon>Hoeflea</taxon>
    </lineage>
</organism>
<evidence type="ECO:0000313" key="4">
    <source>
        <dbReference type="Proteomes" id="UP001320715"/>
    </source>
</evidence>
<reference evidence="3 4" key="1">
    <citation type="submission" date="2020-01" db="EMBL/GenBank/DDBJ databases">
        <title>Genomes of bacteria type strains.</title>
        <authorList>
            <person name="Chen J."/>
            <person name="Zhu S."/>
            <person name="Yang J."/>
        </authorList>
    </citation>
    <scope>NUCLEOTIDE SEQUENCE [LARGE SCALE GENOMIC DNA]</scope>
    <source>
        <strain evidence="3 4">DSM 16655</strain>
    </source>
</reference>
<evidence type="ECO:0000313" key="3">
    <source>
        <dbReference type="EMBL" id="MCO6408185.1"/>
    </source>
</evidence>
<dbReference type="Gene3D" id="1.10.10.10">
    <property type="entry name" value="Winged helix-like DNA-binding domain superfamily/Winged helix DNA-binding domain"/>
    <property type="match status" value="1"/>
</dbReference>
<accession>A0ABT1CRL4</accession>
<dbReference type="EMBL" id="JAAAML010000001">
    <property type="protein sequence ID" value="MCO6408185.1"/>
    <property type="molecule type" value="Genomic_DNA"/>
</dbReference>
<dbReference type="InterPro" id="IPR026881">
    <property type="entry name" value="WYL_dom"/>
</dbReference>